<reference evidence="1 2" key="1">
    <citation type="submission" date="2024-09" db="EMBL/GenBank/DDBJ databases">
        <title>Paenibacillus zeirhizospherea sp. nov., isolated from surface of the maize (Zea mays) roots in a horticulture field, Hungary.</title>
        <authorList>
            <person name="Marton D."/>
            <person name="Farkas M."/>
            <person name="Bedics A."/>
            <person name="Toth E."/>
            <person name="Tancsics A."/>
            <person name="Boka K."/>
            <person name="Maroti G."/>
            <person name="Kriszt B."/>
            <person name="Cserhati M."/>
        </authorList>
    </citation>
    <scope>NUCLEOTIDE SEQUENCE [LARGE SCALE GENOMIC DNA]</scope>
    <source>
        <strain evidence="1 2">KCTC 33519</strain>
    </source>
</reference>
<sequence>MISDKSLAELGVVKSNAGVFIPKDFCMVSLLNWYQRKDFVLTDAQHEAITDFFIPS</sequence>
<evidence type="ECO:0000313" key="1">
    <source>
        <dbReference type="EMBL" id="MFB5269107.1"/>
    </source>
</evidence>
<dbReference type="Proteomes" id="UP001580346">
    <property type="component" value="Unassembled WGS sequence"/>
</dbReference>
<protein>
    <submittedName>
        <fullName evidence="1">Uncharacterized protein</fullName>
    </submittedName>
</protein>
<organism evidence="1 2">
    <name type="scientific">Paenibacillus enshidis</name>
    <dbReference type="NCBI Taxonomy" id="1458439"/>
    <lineage>
        <taxon>Bacteria</taxon>
        <taxon>Bacillati</taxon>
        <taxon>Bacillota</taxon>
        <taxon>Bacilli</taxon>
        <taxon>Bacillales</taxon>
        <taxon>Paenibacillaceae</taxon>
        <taxon>Paenibacillus</taxon>
    </lineage>
</organism>
<evidence type="ECO:0000313" key="2">
    <source>
        <dbReference type="Proteomes" id="UP001580346"/>
    </source>
</evidence>
<dbReference type="EMBL" id="JBHHMI010000025">
    <property type="protein sequence ID" value="MFB5269107.1"/>
    <property type="molecule type" value="Genomic_DNA"/>
</dbReference>
<keyword evidence="2" id="KW-1185">Reference proteome</keyword>
<comment type="caution">
    <text evidence="1">The sequence shown here is derived from an EMBL/GenBank/DDBJ whole genome shotgun (WGS) entry which is preliminary data.</text>
</comment>
<accession>A0ABV5AY13</accession>
<dbReference type="RefSeq" id="WP_375357383.1">
    <property type="nucleotide sequence ID" value="NZ_JBHHMI010000025.1"/>
</dbReference>
<name>A0ABV5AY13_9BACL</name>
<proteinExistence type="predicted"/>
<gene>
    <name evidence="1" type="ORF">ACE41H_20290</name>
</gene>